<gene>
    <name evidence="2" type="ORF">ACFFHK_01710</name>
</gene>
<feature type="chain" id="PRO_5047459542" evidence="1">
    <location>
        <begin position="26"/>
        <end position="156"/>
    </location>
</feature>
<feature type="signal peptide" evidence="1">
    <location>
        <begin position="1"/>
        <end position="25"/>
    </location>
</feature>
<protein>
    <submittedName>
        <fullName evidence="2">Uncharacterized protein</fullName>
    </submittedName>
</protein>
<dbReference type="EMBL" id="JBHLWB010000001">
    <property type="protein sequence ID" value="MFC0308420.1"/>
    <property type="molecule type" value="Genomic_DNA"/>
</dbReference>
<comment type="caution">
    <text evidence="2">The sequence shown here is derived from an EMBL/GenBank/DDBJ whole genome shotgun (WGS) entry which is preliminary data.</text>
</comment>
<organism evidence="2 3">
    <name type="scientific">Gallibacterium trehalosifermentans</name>
    <dbReference type="NCBI Taxonomy" id="516935"/>
    <lineage>
        <taxon>Bacteria</taxon>
        <taxon>Pseudomonadati</taxon>
        <taxon>Pseudomonadota</taxon>
        <taxon>Gammaproteobacteria</taxon>
        <taxon>Pasteurellales</taxon>
        <taxon>Pasteurellaceae</taxon>
        <taxon>Gallibacterium</taxon>
    </lineage>
</organism>
<evidence type="ECO:0000313" key="2">
    <source>
        <dbReference type="EMBL" id="MFC0308420.1"/>
    </source>
</evidence>
<keyword evidence="1" id="KW-0732">Signal</keyword>
<name>A0ABV6GYH6_9PAST</name>
<dbReference type="Proteomes" id="UP001589767">
    <property type="component" value="Unassembled WGS sequence"/>
</dbReference>
<reference evidence="2 3" key="1">
    <citation type="submission" date="2024-09" db="EMBL/GenBank/DDBJ databases">
        <authorList>
            <person name="Sun Q."/>
            <person name="Mori K."/>
        </authorList>
    </citation>
    <scope>NUCLEOTIDE SEQUENCE [LARGE SCALE GENOMIC DNA]</scope>
    <source>
        <strain evidence="2 3">CCM 7539</strain>
    </source>
</reference>
<dbReference type="RefSeq" id="WP_382368347.1">
    <property type="nucleotide sequence ID" value="NZ_JBHLWB010000001.1"/>
</dbReference>
<evidence type="ECO:0000256" key="1">
    <source>
        <dbReference type="SAM" id="SignalP"/>
    </source>
</evidence>
<accession>A0ABV6GYH6</accession>
<evidence type="ECO:0000313" key="3">
    <source>
        <dbReference type="Proteomes" id="UP001589767"/>
    </source>
</evidence>
<sequence length="156" mass="17865">MKKLKTLLNIALISLCPLSGINANAAIFIPFHDRGHLNNMVQNPEWKHFANHLAESFSLDEIKQGFLVEPITGKTIETKQEIVRVLQGYHVKPYYYTCVIGGTTETKTVGEIVGGSFLYQDNEMEYPIAFYITLQDLENYKIAKEELDECSIHYYE</sequence>
<keyword evidence="3" id="KW-1185">Reference proteome</keyword>
<proteinExistence type="predicted"/>